<proteinExistence type="predicted"/>
<reference evidence="1 2" key="1">
    <citation type="journal article" date="2023" name="Mol. Biol. Evol.">
        <title>Genomics of Secondarily Temperate Adaptation in the Only Non-Antarctic Icefish.</title>
        <authorList>
            <person name="Rivera-Colon A.G."/>
            <person name="Rayamajhi N."/>
            <person name="Minhas B.F."/>
            <person name="Madrigal G."/>
            <person name="Bilyk K.T."/>
            <person name="Yoon V."/>
            <person name="Hune M."/>
            <person name="Gregory S."/>
            <person name="Cheng C.H.C."/>
            <person name="Catchen J.M."/>
        </authorList>
    </citation>
    <scope>NUCLEOTIDE SEQUENCE [LARGE SCALE GENOMIC DNA]</scope>
    <source>
        <strain evidence="1">JC2023a</strain>
    </source>
</reference>
<dbReference type="AlphaFoldDB" id="A0AAN8BGY5"/>
<dbReference type="Proteomes" id="UP001335648">
    <property type="component" value="Unassembled WGS sequence"/>
</dbReference>
<comment type="caution">
    <text evidence="1">The sequence shown here is derived from an EMBL/GenBank/DDBJ whole genome shotgun (WGS) entry which is preliminary data.</text>
</comment>
<keyword evidence="2" id="KW-1185">Reference proteome</keyword>
<protein>
    <submittedName>
        <fullName evidence="1">Uncharacterized protein</fullName>
    </submittedName>
</protein>
<accession>A0AAN8BGY5</accession>
<evidence type="ECO:0000313" key="2">
    <source>
        <dbReference type="Proteomes" id="UP001335648"/>
    </source>
</evidence>
<organism evidence="1 2">
    <name type="scientific">Champsocephalus esox</name>
    <name type="common">pike icefish</name>
    <dbReference type="NCBI Taxonomy" id="159716"/>
    <lineage>
        <taxon>Eukaryota</taxon>
        <taxon>Metazoa</taxon>
        <taxon>Chordata</taxon>
        <taxon>Craniata</taxon>
        <taxon>Vertebrata</taxon>
        <taxon>Euteleostomi</taxon>
        <taxon>Actinopterygii</taxon>
        <taxon>Neopterygii</taxon>
        <taxon>Teleostei</taxon>
        <taxon>Neoteleostei</taxon>
        <taxon>Acanthomorphata</taxon>
        <taxon>Eupercaria</taxon>
        <taxon>Perciformes</taxon>
        <taxon>Notothenioidei</taxon>
        <taxon>Channichthyidae</taxon>
        <taxon>Champsocephalus</taxon>
    </lineage>
</organism>
<gene>
    <name evidence="1" type="ORF">CesoFtcFv8_018416</name>
</gene>
<sequence length="67" mass="7038">MARSTLLNKCVEGSGAMVWGHSVTVSEGAPADKSLGARSDCRVHLAWQLHAVQGQTGKGFLLSCDPN</sequence>
<evidence type="ECO:0000313" key="1">
    <source>
        <dbReference type="EMBL" id="KAK5884613.1"/>
    </source>
</evidence>
<name>A0AAN8BGY5_9TELE</name>
<dbReference type="EMBL" id="JAULUE010002060">
    <property type="protein sequence ID" value="KAK5884613.1"/>
    <property type="molecule type" value="Genomic_DNA"/>
</dbReference>